<dbReference type="RefSeq" id="WP_014454942.1">
    <property type="nucleotide sequence ID" value="NC_017098.1"/>
</dbReference>
<proteinExistence type="predicted"/>
<protein>
    <submittedName>
        <fullName evidence="2">Uncharacterized protein</fullName>
    </submittedName>
</protein>
<evidence type="ECO:0000313" key="2">
    <source>
        <dbReference type="EMBL" id="AFG36945.1"/>
    </source>
</evidence>
<dbReference type="EMBL" id="CP003282">
    <property type="protein sequence ID" value="AFG36945.1"/>
    <property type="molecule type" value="Genomic_DNA"/>
</dbReference>
<dbReference type="HOGENOM" id="CLU_1721191_0_0_12"/>
<evidence type="ECO:0000313" key="3">
    <source>
        <dbReference type="Proteomes" id="UP000007383"/>
    </source>
</evidence>
<dbReference type="OrthoDB" id="9800296at2"/>
<evidence type="ECO:0000256" key="1">
    <source>
        <dbReference type="SAM" id="MobiDB-lite"/>
    </source>
</evidence>
<accession>H9UHF2</accession>
<dbReference type="KEGG" id="sfc:Spiaf_0853"/>
<feature type="region of interest" description="Disordered" evidence="1">
    <location>
        <begin position="1"/>
        <end position="21"/>
    </location>
</feature>
<feature type="compositionally biased region" description="Basic and acidic residues" evidence="1">
    <location>
        <begin position="1"/>
        <end position="14"/>
    </location>
</feature>
<dbReference type="eggNOG" id="ENOG5030Y7A">
    <property type="taxonomic scope" value="Bacteria"/>
</dbReference>
<reference evidence="3" key="1">
    <citation type="journal article" date="2013" name="Stand. Genomic Sci.">
        <title>Complete genome sequence of the halophilic bacterium Spirochaeta africana type strain (Z-7692(T)) from the alkaline Lake Magadi in the East African Rift.</title>
        <authorList>
            <person name="Liolos K."/>
            <person name="Abt B."/>
            <person name="Scheuner C."/>
            <person name="Teshima H."/>
            <person name="Held B."/>
            <person name="Lapidus A."/>
            <person name="Nolan M."/>
            <person name="Lucas S."/>
            <person name="Deshpande S."/>
            <person name="Cheng J.F."/>
            <person name="Tapia R."/>
            <person name="Goodwin L.A."/>
            <person name="Pitluck S."/>
            <person name="Pagani I."/>
            <person name="Ivanova N."/>
            <person name="Mavromatis K."/>
            <person name="Mikhailova N."/>
            <person name="Huntemann M."/>
            <person name="Pati A."/>
            <person name="Chen A."/>
            <person name="Palaniappan K."/>
            <person name="Land M."/>
            <person name="Rohde M."/>
            <person name="Tindall B.J."/>
            <person name="Detter J.C."/>
            <person name="Goker M."/>
            <person name="Bristow J."/>
            <person name="Eisen J.A."/>
            <person name="Markowitz V."/>
            <person name="Hugenholtz P."/>
            <person name="Woyke T."/>
            <person name="Klenk H.P."/>
            <person name="Kyrpides N.C."/>
        </authorList>
    </citation>
    <scope>NUCLEOTIDE SEQUENCE</scope>
    <source>
        <strain evidence="3">ATCC 700263 / DSM 8902 / Z-7692</strain>
    </source>
</reference>
<sequence>MSTDDKNQRDDNRQDGPGLEVELYPDGWPIDTRALYPLALERFGEEYLHQAGRTSLRNGQRIAQSECCFCMYCGYRFDPRENPPALMRERDGSTTGLCPLCQLDMLLCSVDGYPLTDPVFIAGMAEYTFNGYCPIADGKPIKPIVWKTIEVD</sequence>
<name>H9UHF2_SPIAZ</name>
<gene>
    <name evidence="2" type="ordered locus">Spiaf_0853</name>
</gene>
<dbReference type="PATRIC" id="fig|889378.3.peg.856"/>
<keyword evidence="3" id="KW-1185">Reference proteome</keyword>
<dbReference type="Proteomes" id="UP000007383">
    <property type="component" value="Chromosome"/>
</dbReference>
<organism evidence="2 3">
    <name type="scientific">Spirochaeta africana (strain ATCC 700263 / DSM 8902 / Z-7692)</name>
    <dbReference type="NCBI Taxonomy" id="889378"/>
    <lineage>
        <taxon>Bacteria</taxon>
        <taxon>Pseudomonadati</taxon>
        <taxon>Spirochaetota</taxon>
        <taxon>Spirochaetia</taxon>
        <taxon>Spirochaetales</taxon>
        <taxon>Spirochaetaceae</taxon>
        <taxon>Spirochaeta</taxon>
    </lineage>
</organism>
<dbReference type="AlphaFoldDB" id="H9UHF2"/>